<name>A0A1U9K4X0_9BACL</name>
<evidence type="ECO:0000256" key="3">
    <source>
        <dbReference type="ARBA" id="ARBA00022448"/>
    </source>
</evidence>
<evidence type="ECO:0000256" key="6">
    <source>
        <dbReference type="ARBA" id="ARBA00022989"/>
    </source>
</evidence>
<evidence type="ECO:0000256" key="2">
    <source>
        <dbReference type="ARBA" id="ARBA00007783"/>
    </source>
</evidence>
<comment type="similarity">
    <text evidence="2">Belongs to the ABC-2 integral membrane protein family.</text>
</comment>
<evidence type="ECO:0000256" key="5">
    <source>
        <dbReference type="ARBA" id="ARBA00022692"/>
    </source>
</evidence>
<feature type="transmembrane region" description="Helical" evidence="8">
    <location>
        <begin position="405"/>
        <end position="427"/>
    </location>
</feature>
<dbReference type="Gene3D" id="3.40.1710.10">
    <property type="entry name" value="abc type-2 transporter like domain"/>
    <property type="match status" value="1"/>
</dbReference>
<keyword evidence="4" id="KW-1003">Cell membrane</keyword>
<dbReference type="Proteomes" id="UP000188603">
    <property type="component" value="Chromosome"/>
</dbReference>
<keyword evidence="11" id="KW-1185">Reference proteome</keyword>
<feature type="transmembrane region" description="Helical" evidence="8">
    <location>
        <begin position="320"/>
        <end position="339"/>
    </location>
</feature>
<keyword evidence="6 8" id="KW-1133">Transmembrane helix</keyword>
<evidence type="ECO:0000256" key="8">
    <source>
        <dbReference type="SAM" id="Phobius"/>
    </source>
</evidence>
<organism evidence="10 11">
    <name type="scientific">Novibacillus thermophilus</name>
    <dbReference type="NCBI Taxonomy" id="1471761"/>
    <lineage>
        <taxon>Bacteria</taxon>
        <taxon>Bacillati</taxon>
        <taxon>Bacillota</taxon>
        <taxon>Bacilli</taxon>
        <taxon>Bacillales</taxon>
        <taxon>Thermoactinomycetaceae</taxon>
        <taxon>Novibacillus</taxon>
    </lineage>
</organism>
<dbReference type="OrthoDB" id="9776218at2"/>
<gene>
    <name evidence="10" type="ORF">B0W44_04000</name>
</gene>
<keyword evidence="5 8" id="KW-0812">Transmembrane</keyword>
<feature type="transmembrane region" description="Helical" evidence="8">
    <location>
        <begin position="21"/>
        <end position="41"/>
    </location>
</feature>
<accession>A0A1U9K4X0</accession>
<evidence type="ECO:0000259" key="9">
    <source>
        <dbReference type="PROSITE" id="PS51012"/>
    </source>
</evidence>
<sequence length="432" mass="49206">MGKRLWALVKKEFIQLKRDRRTLAMLIILPVLWLVAFGYAVNFDIEELRVAWIDEADNESSRKLWDHLQKNEHFQLIGTNWSRNLAKEAMEDGEIDAAVIIPKNYEWLSAKSKPLVWVDGSELFSSQSFVRYFQEAWGDVQQDHFEAVKSDVRETMTETGGSMEVDVGQLPQFQELTREIPAEQLPHFHESLKRGLQEQIQDNLDNRIEQVMEIFPNMSEVQPEVDILYNPDMKTVHFMIPGLVGLVLIFITTLMTALGIVKEKERGTLEQLAVSPLSSFELMLGKVLPYVLIALVDFLVVFAIGVWWFDVPFKGDVLPFFAVSLAFLVCSLGIGLLVSTVSETQQQAMQLAIFTLVPQFILSGFVFPLEAIPWGIRWISYLMPLTYYVPISRGVFLKGTEMAAFVQPALILTGLAVFVILIASLRFRRKLG</sequence>
<dbReference type="Pfam" id="PF12698">
    <property type="entry name" value="ABC2_membrane_3"/>
    <property type="match status" value="1"/>
</dbReference>
<dbReference type="PANTHER" id="PTHR30294">
    <property type="entry name" value="MEMBRANE COMPONENT OF ABC TRANSPORTER YHHJ-RELATED"/>
    <property type="match status" value="1"/>
</dbReference>
<comment type="subcellular location">
    <subcellularLocation>
        <location evidence="1">Cell membrane</location>
        <topology evidence="1">Multi-pass membrane protein</topology>
    </subcellularLocation>
</comment>
<dbReference type="InterPro" id="IPR047817">
    <property type="entry name" value="ABC2_TM_bact-type"/>
</dbReference>
<dbReference type="GO" id="GO:0140359">
    <property type="term" value="F:ABC-type transporter activity"/>
    <property type="evidence" value="ECO:0007669"/>
    <property type="project" value="InterPro"/>
</dbReference>
<dbReference type="PANTHER" id="PTHR30294:SF29">
    <property type="entry name" value="MULTIDRUG ABC TRANSPORTER PERMEASE YBHS-RELATED"/>
    <property type="match status" value="1"/>
</dbReference>
<dbReference type="GO" id="GO:0005886">
    <property type="term" value="C:plasma membrane"/>
    <property type="evidence" value="ECO:0007669"/>
    <property type="project" value="UniProtKB-SubCell"/>
</dbReference>
<keyword evidence="3" id="KW-0813">Transport</keyword>
<evidence type="ECO:0000256" key="4">
    <source>
        <dbReference type="ARBA" id="ARBA00022475"/>
    </source>
</evidence>
<proteinExistence type="inferred from homology"/>
<evidence type="ECO:0000256" key="1">
    <source>
        <dbReference type="ARBA" id="ARBA00004651"/>
    </source>
</evidence>
<keyword evidence="7 8" id="KW-0472">Membrane</keyword>
<feature type="domain" description="ABC transmembrane type-2" evidence="9">
    <location>
        <begin position="205"/>
        <end position="430"/>
    </location>
</feature>
<evidence type="ECO:0000313" key="10">
    <source>
        <dbReference type="EMBL" id="AQS55060.1"/>
    </source>
</evidence>
<reference evidence="10 11" key="1">
    <citation type="journal article" date="2015" name="Int. J. Syst. Evol. Microbiol.">
        <title>Novibacillus thermophilus gen. nov., sp. nov., a Gram-staining-negative and moderately thermophilic member of the family Thermoactinomycetaceae.</title>
        <authorList>
            <person name="Yang G."/>
            <person name="Chen J."/>
            <person name="Zhou S."/>
        </authorList>
    </citation>
    <scope>NUCLEOTIDE SEQUENCE [LARGE SCALE GENOMIC DNA]</scope>
    <source>
        <strain evidence="10 11">SG-1</strain>
    </source>
</reference>
<feature type="transmembrane region" description="Helical" evidence="8">
    <location>
        <begin position="351"/>
        <end position="376"/>
    </location>
</feature>
<dbReference type="PROSITE" id="PS51012">
    <property type="entry name" value="ABC_TM2"/>
    <property type="match status" value="1"/>
</dbReference>
<dbReference type="STRING" id="1471761.B0W44_04000"/>
<dbReference type="AlphaFoldDB" id="A0A1U9K4X0"/>
<evidence type="ECO:0000313" key="11">
    <source>
        <dbReference type="Proteomes" id="UP000188603"/>
    </source>
</evidence>
<dbReference type="InterPro" id="IPR013525">
    <property type="entry name" value="ABC2_TM"/>
</dbReference>
<protein>
    <recommendedName>
        <fullName evidence="9">ABC transmembrane type-2 domain-containing protein</fullName>
    </recommendedName>
</protein>
<dbReference type="RefSeq" id="WP_077718879.1">
    <property type="nucleotide sequence ID" value="NZ_CP019699.1"/>
</dbReference>
<dbReference type="InterPro" id="IPR051449">
    <property type="entry name" value="ABC-2_transporter_component"/>
</dbReference>
<dbReference type="KEGG" id="ntr:B0W44_04000"/>
<feature type="transmembrane region" description="Helical" evidence="8">
    <location>
        <begin position="238"/>
        <end position="261"/>
    </location>
</feature>
<feature type="transmembrane region" description="Helical" evidence="8">
    <location>
        <begin position="287"/>
        <end position="308"/>
    </location>
</feature>
<dbReference type="EMBL" id="CP019699">
    <property type="protein sequence ID" value="AQS55060.1"/>
    <property type="molecule type" value="Genomic_DNA"/>
</dbReference>
<evidence type="ECO:0000256" key="7">
    <source>
        <dbReference type="ARBA" id="ARBA00023136"/>
    </source>
</evidence>